<evidence type="ECO:0000313" key="6">
    <source>
        <dbReference type="Proteomes" id="UP000318582"/>
    </source>
</evidence>
<dbReference type="InterPro" id="IPR027417">
    <property type="entry name" value="P-loop_NTPase"/>
</dbReference>
<dbReference type="GO" id="GO:0005524">
    <property type="term" value="F:ATP binding"/>
    <property type="evidence" value="ECO:0007669"/>
    <property type="project" value="UniProtKB-KW"/>
</dbReference>
<evidence type="ECO:0000313" key="5">
    <source>
        <dbReference type="EMBL" id="TPX52113.1"/>
    </source>
</evidence>
<sequence>MSSTGPKENILKSLYELIRDNRNDDKFNKKGNLLHCTNGVYDLTAENFRPAEPRDMSTQSTKLTYMPYSEHPEEKRQLVEGFLLDIMNNDVEMCEFLKRALASSLDGYVIDQLFYMFLGKGANGKSLLIKLLKLVLGEYALSMASAQVTKTSVNAQAASPALIALLHKRASFLTELEEKVLVTEFIKMIAGGDRTTGRGLHKENQEIELTSKVFIALNNLPTVEDKTHGFWQKLVIIPFKASFVDDPKLPHESLSFPVMRQNF</sequence>
<evidence type="ECO:0000256" key="1">
    <source>
        <dbReference type="ARBA" id="ARBA00022741"/>
    </source>
</evidence>
<dbReference type="STRING" id="109895.A0A507DKF9"/>
<keyword evidence="3" id="KW-0067">ATP-binding</keyword>
<accession>A0A507DKF9</accession>
<dbReference type="NCBIfam" id="TIGR01613">
    <property type="entry name" value="primase_Cterm"/>
    <property type="match status" value="1"/>
</dbReference>
<dbReference type="GO" id="GO:0016787">
    <property type="term" value="F:hydrolase activity"/>
    <property type="evidence" value="ECO:0007669"/>
    <property type="project" value="UniProtKB-KW"/>
</dbReference>
<dbReference type="InterPro" id="IPR014818">
    <property type="entry name" value="Phage/plasmid_primase_P4_C"/>
</dbReference>
<keyword evidence="2" id="KW-0378">Hydrolase</keyword>
<organism evidence="5 6">
    <name type="scientific">Powellomyces hirtus</name>
    <dbReference type="NCBI Taxonomy" id="109895"/>
    <lineage>
        <taxon>Eukaryota</taxon>
        <taxon>Fungi</taxon>
        <taxon>Fungi incertae sedis</taxon>
        <taxon>Chytridiomycota</taxon>
        <taxon>Chytridiomycota incertae sedis</taxon>
        <taxon>Chytridiomycetes</taxon>
        <taxon>Spizellomycetales</taxon>
        <taxon>Powellomycetaceae</taxon>
        <taxon>Powellomyces</taxon>
    </lineage>
</organism>
<reference evidence="5 6" key="1">
    <citation type="journal article" date="2019" name="Sci. Rep.">
        <title>Comparative genomics of chytrid fungi reveal insights into the obligate biotrophic and pathogenic lifestyle of Synchytrium endobioticum.</title>
        <authorList>
            <person name="van de Vossenberg B.T.L.H."/>
            <person name="Warris S."/>
            <person name="Nguyen H.D.T."/>
            <person name="van Gent-Pelzer M.P.E."/>
            <person name="Joly D.L."/>
            <person name="van de Geest H.C."/>
            <person name="Bonants P.J.M."/>
            <person name="Smith D.S."/>
            <person name="Levesque C.A."/>
            <person name="van der Lee T.A.J."/>
        </authorList>
    </citation>
    <scope>NUCLEOTIDE SEQUENCE [LARGE SCALE GENOMIC DNA]</scope>
    <source>
        <strain evidence="5 6">CBS 809.83</strain>
    </source>
</reference>
<keyword evidence="1" id="KW-0547">Nucleotide-binding</keyword>
<dbReference type="InterPro" id="IPR014015">
    <property type="entry name" value="Helicase_SF3_DNA-vir"/>
</dbReference>
<dbReference type="PANTHER" id="PTHR35372:SF2">
    <property type="entry name" value="SF3 HELICASE DOMAIN-CONTAINING PROTEIN"/>
    <property type="match status" value="1"/>
</dbReference>
<evidence type="ECO:0000259" key="4">
    <source>
        <dbReference type="PROSITE" id="PS51206"/>
    </source>
</evidence>
<dbReference type="InterPro" id="IPR006500">
    <property type="entry name" value="Helicase_put_C_phage/plasmid"/>
</dbReference>
<feature type="domain" description="SF3 helicase" evidence="4">
    <location>
        <begin position="92"/>
        <end position="252"/>
    </location>
</feature>
<dbReference type="EMBL" id="QEAQ01000434">
    <property type="protein sequence ID" value="TPX52113.1"/>
    <property type="molecule type" value="Genomic_DNA"/>
</dbReference>
<gene>
    <name evidence="5" type="ORF">PhCBS80983_g06522</name>
</gene>
<dbReference type="PROSITE" id="PS51206">
    <property type="entry name" value="SF3_HELICASE_1"/>
    <property type="match status" value="1"/>
</dbReference>
<evidence type="ECO:0000256" key="3">
    <source>
        <dbReference type="ARBA" id="ARBA00022840"/>
    </source>
</evidence>
<dbReference type="Pfam" id="PF08706">
    <property type="entry name" value="D5_N"/>
    <property type="match status" value="1"/>
</dbReference>
<name>A0A507DKF9_9FUNG</name>
<proteinExistence type="predicted"/>
<dbReference type="InterPro" id="IPR051620">
    <property type="entry name" value="ORF904-like_C"/>
</dbReference>
<evidence type="ECO:0000256" key="2">
    <source>
        <dbReference type="ARBA" id="ARBA00022801"/>
    </source>
</evidence>
<protein>
    <recommendedName>
        <fullName evidence="4">SF3 helicase domain-containing protein</fullName>
    </recommendedName>
</protein>
<keyword evidence="6" id="KW-1185">Reference proteome</keyword>
<comment type="caution">
    <text evidence="5">The sequence shown here is derived from an EMBL/GenBank/DDBJ whole genome shotgun (WGS) entry which is preliminary data.</text>
</comment>
<dbReference type="SUPFAM" id="SSF52540">
    <property type="entry name" value="P-loop containing nucleoside triphosphate hydrolases"/>
    <property type="match status" value="1"/>
</dbReference>
<dbReference type="PANTHER" id="PTHR35372">
    <property type="entry name" value="ATP BINDING PROTEIN-RELATED"/>
    <property type="match status" value="1"/>
</dbReference>
<dbReference type="Gene3D" id="3.40.50.300">
    <property type="entry name" value="P-loop containing nucleotide triphosphate hydrolases"/>
    <property type="match status" value="1"/>
</dbReference>
<dbReference type="AlphaFoldDB" id="A0A507DKF9"/>
<dbReference type="Proteomes" id="UP000318582">
    <property type="component" value="Unassembled WGS sequence"/>
</dbReference>